<sequence>VGGVRAGQQDGEPWALRKLQKKTAGIMEVAMGNKCEECFSLWVDAFSHLEWGDLCELSQGDEEIKQSVITARKVFNEHEPPPKPVQEAAERTEHTIESRRSYIVLTESDLGKALGARRITKAATSSLYTAEVPKEDEDGWEMAYWFVNPMVPYRTVDVVSRTGVSRDHFVMGRTKQLWPNQGPVMSTHRTQLMHNEKGIMNIITKDKMGYLWKLEDFLQSRLGENTEGGTEGQALPPGGAPPKQAEPLRRAGSGVAGSASCVGGSPRESASQFGGGMSEDGGAASTAGYMEAGSAGSNTVEYWKSKIDLSLVMDGQVDGRTISACKKAAGIKMAADDEAARLDAQLLNNFIKLILMAQALQPATIQGIEKSELAIYLGKMKDEKVEFPLGTSEKLLHLKIAGQQQLGNMIGLFDALDPFTTSELASGFDPENPRLSDIELPMGAKTRLLVHISVDAMLLPMLAKGMDSRAQVETYLKFCIDRFKDVDILELDANAGACISECLDAWHAVCAL</sequence>
<dbReference type="EMBL" id="CAUYUJ010019135">
    <property type="protein sequence ID" value="CAK0888815.1"/>
    <property type="molecule type" value="Genomic_DNA"/>
</dbReference>
<feature type="non-terminal residue" evidence="2">
    <location>
        <position position="1"/>
    </location>
</feature>
<proteinExistence type="predicted"/>
<gene>
    <name evidence="2" type="ORF">PCOR1329_LOCUS69530</name>
</gene>
<comment type="caution">
    <text evidence="2">The sequence shown here is derived from an EMBL/GenBank/DDBJ whole genome shotgun (WGS) entry which is preliminary data.</text>
</comment>
<organism evidence="2 3">
    <name type="scientific">Prorocentrum cordatum</name>
    <dbReference type="NCBI Taxonomy" id="2364126"/>
    <lineage>
        <taxon>Eukaryota</taxon>
        <taxon>Sar</taxon>
        <taxon>Alveolata</taxon>
        <taxon>Dinophyceae</taxon>
        <taxon>Prorocentrales</taxon>
        <taxon>Prorocentraceae</taxon>
        <taxon>Prorocentrum</taxon>
    </lineage>
</organism>
<protein>
    <submittedName>
        <fullName evidence="2">Uncharacterized protein</fullName>
    </submittedName>
</protein>
<dbReference type="Proteomes" id="UP001189429">
    <property type="component" value="Unassembled WGS sequence"/>
</dbReference>
<evidence type="ECO:0000313" key="2">
    <source>
        <dbReference type="EMBL" id="CAK0888815.1"/>
    </source>
</evidence>
<accession>A0ABN9WUH6</accession>
<reference evidence="2" key="1">
    <citation type="submission" date="2023-10" db="EMBL/GenBank/DDBJ databases">
        <authorList>
            <person name="Chen Y."/>
            <person name="Shah S."/>
            <person name="Dougan E. K."/>
            <person name="Thang M."/>
            <person name="Chan C."/>
        </authorList>
    </citation>
    <scope>NUCLEOTIDE SEQUENCE [LARGE SCALE GENOMIC DNA]</scope>
</reference>
<evidence type="ECO:0000256" key="1">
    <source>
        <dbReference type="SAM" id="MobiDB-lite"/>
    </source>
</evidence>
<evidence type="ECO:0000313" key="3">
    <source>
        <dbReference type="Proteomes" id="UP001189429"/>
    </source>
</evidence>
<feature type="compositionally biased region" description="Low complexity" evidence="1">
    <location>
        <begin position="251"/>
        <end position="265"/>
    </location>
</feature>
<feature type="non-terminal residue" evidence="2">
    <location>
        <position position="512"/>
    </location>
</feature>
<name>A0ABN9WUH6_9DINO</name>
<feature type="region of interest" description="Disordered" evidence="1">
    <location>
        <begin position="223"/>
        <end position="282"/>
    </location>
</feature>
<keyword evidence="3" id="KW-1185">Reference proteome</keyword>